<accession>A0A7M5V8Y7</accession>
<dbReference type="GO" id="GO:0005879">
    <property type="term" value="C:axonemal microtubule"/>
    <property type="evidence" value="ECO:0007669"/>
    <property type="project" value="InterPro"/>
</dbReference>
<proteinExistence type="inferred from homology"/>
<organism evidence="8 9">
    <name type="scientific">Clytia hemisphaerica</name>
    <dbReference type="NCBI Taxonomy" id="252671"/>
    <lineage>
        <taxon>Eukaryota</taxon>
        <taxon>Metazoa</taxon>
        <taxon>Cnidaria</taxon>
        <taxon>Hydrozoa</taxon>
        <taxon>Hydroidolina</taxon>
        <taxon>Leptothecata</taxon>
        <taxon>Obeliida</taxon>
        <taxon>Clytiidae</taxon>
        <taxon>Clytia</taxon>
    </lineage>
</organism>
<evidence type="ECO:0000313" key="8">
    <source>
        <dbReference type="EnsemblMetazoa" id="CLYHEMP011754.2"/>
    </source>
</evidence>
<dbReference type="PANTHER" id="PTHR20899:SF1">
    <property type="entry name" value="PIERCER OF MICROTUBULE WALL 1 PROTEIN"/>
    <property type="match status" value="1"/>
</dbReference>
<evidence type="ECO:0000256" key="1">
    <source>
        <dbReference type="ARBA" id="ARBA00004138"/>
    </source>
</evidence>
<dbReference type="InterPro" id="IPR026507">
    <property type="entry name" value="PIRC1/2"/>
</dbReference>
<evidence type="ECO:0000256" key="2">
    <source>
        <dbReference type="ARBA" id="ARBA00004245"/>
    </source>
</evidence>
<keyword evidence="3" id="KW-0963">Cytoplasm</keyword>
<name>A0A7M5V8Y7_9CNID</name>
<sequence length="120" mass="13643">MSSSQSKKDALEKLDKDYDQTIPGNSAKTSDYYTVKNIPDRFNKPDSFKGYAKKQAHPMYMTSAMEYGNREPSVHVMPQTFHAKSQKFTEHLGQCGMYKNYSLNTSLDKNPVSSQLDGLF</sequence>
<evidence type="ECO:0000256" key="6">
    <source>
        <dbReference type="ARBA" id="ARBA00038014"/>
    </source>
</evidence>
<dbReference type="Pfam" id="PF14892">
    <property type="entry name" value="PIRC1_2"/>
    <property type="match status" value="1"/>
</dbReference>
<dbReference type="Proteomes" id="UP000594262">
    <property type="component" value="Unplaced"/>
</dbReference>
<keyword evidence="9" id="KW-1185">Reference proteome</keyword>
<protein>
    <submittedName>
        <fullName evidence="8">Uncharacterized protein</fullName>
    </submittedName>
</protein>
<comment type="subcellular location">
    <subcellularLocation>
        <location evidence="1">Cell projection</location>
        <location evidence="1">Cilium</location>
    </subcellularLocation>
    <subcellularLocation>
        <location evidence="2">Cytoplasm</location>
        <location evidence="2">Cytoskeleton</location>
    </subcellularLocation>
</comment>
<reference evidence="8" key="1">
    <citation type="submission" date="2021-01" db="UniProtKB">
        <authorList>
            <consortium name="EnsemblMetazoa"/>
        </authorList>
    </citation>
    <scope>IDENTIFICATION</scope>
</reference>
<dbReference type="AlphaFoldDB" id="A0A7M5V8Y7"/>
<keyword evidence="4" id="KW-0206">Cytoskeleton</keyword>
<keyword evidence="5" id="KW-0966">Cell projection</keyword>
<comment type="similarity">
    <text evidence="6">Belongs to the PIERCE1 family.</text>
</comment>
<dbReference type="OrthoDB" id="546383at2759"/>
<evidence type="ECO:0000313" key="9">
    <source>
        <dbReference type="Proteomes" id="UP000594262"/>
    </source>
</evidence>
<feature type="compositionally biased region" description="Basic and acidic residues" evidence="7">
    <location>
        <begin position="1"/>
        <end position="19"/>
    </location>
</feature>
<evidence type="ECO:0000256" key="3">
    <source>
        <dbReference type="ARBA" id="ARBA00022490"/>
    </source>
</evidence>
<evidence type="ECO:0000256" key="5">
    <source>
        <dbReference type="ARBA" id="ARBA00023273"/>
    </source>
</evidence>
<dbReference type="PANTHER" id="PTHR20899">
    <property type="entry name" value="PIERCE HOMOLOG"/>
    <property type="match status" value="1"/>
</dbReference>
<feature type="region of interest" description="Disordered" evidence="7">
    <location>
        <begin position="1"/>
        <end position="30"/>
    </location>
</feature>
<evidence type="ECO:0000256" key="4">
    <source>
        <dbReference type="ARBA" id="ARBA00023212"/>
    </source>
</evidence>
<dbReference type="GO" id="GO:0035082">
    <property type="term" value="P:axoneme assembly"/>
    <property type="evidence" value="ECO:0007669"/>
    <property type="project" value="InterPro"/>
</dbReference>
<dbReference type="EnsemblMetazoa" id="CLYHEMT011754.2">
    <property type="protein sequence ID" value="CLYHEMP011754.2"/>
    <property type="gene ID" value="CLYHEMG011754"/>
</dbReference>
<evidence type="ECO:0000256" key="7">
    <source>
        <dbReference type="SAM" id="MobiDB-lite"/>
    </source>
</evidence>